<accession>A0A7S7YEP7</accession>
<protein>
    <submittedName>
        <fullName evidence="1">Uncharacterized protein</fullName>
    </submittedName>
</protein>
<dbReference type="KEGG" id="vg:80543607"/>
<sequence length="80" mass="9318">MSCIFTSTEMQRDDDAEGWFFNTKHNLFLEWQECCIEENGGFACSYCLDSFVEAHHLHDTEAFYSPTAVAGWEFMSERNC</sequence>
<evidence type="ECO:0000313" key="2">
    <source>
        <dbReference type="Proteomes" id="UP001162098"/>
    </source>
</evidence>
<keyword evidence="2" id="KW-1185">Reference proteome</keyword>
<dbReference type="Proteomes" id="UP001162098">
    <property type="component" value="Segment"/>
</dbReference>
<evidence type="ECO:0000313" key="1">
    <source>
        <dbReference type="EMBL" id="QPB44411.1"/>
    </source>
</evidence>
<organism evidence="1 2">
    <name type="scientific">Medusavirus stheno T3</name>
    <dbReference type="NCBI Taxonomy" id="3069717"/>
    <lineage>
        <taxon>Viruses</taxon>
        <taxon>Varidnaviria</taxon>
        <taxon>Bamfordvirae</taxon>
        <taxon>Nucleocytoviricota</taxon>
        <taxon>Megaviricetes</taxon>
        <taxon>Mamonoviridae</taxon>
        <taxon>Medusavirus</taxon>
        <taxon>Medusavirus sthenus</taxon>
    </lineage>
</organism>
<name>A0A7S7YEP7_9VIRU</name>
<dbReference type="EMBL" id="MW018138">
    <property type="protein sequence ID" value="QPB44411.1"/>
    <property type="molecule type" value="Genomic_DNA"/>
</dbReference>
<reference evidence="1 2" key="1">
    <citation type="submission" date="2020-09" db="EMBL/GenBank/DDBJ databases">
        <authorList>
            <person name="Zhang R."/>
            <person name="Garcia K."/>
            <person name="Ogata H."/>
        </authorList>
    </citation>
    <scope>NUCLEOTIDE SEQUENCE [LARGE SCALE GENOMIC DNA]</scope>
    <source>
        <strain evidence="2">stheno</strain>
    </source>
</reference>
<proteinExistence type="predicted"/>